<evidence type="ECO:0000256" key="1">
    <source>
        <dbReference type="SAM" id="SignalP"/>
    </source>
</evidence>
<dbReference type="Proteomes" id="UP000494119">
    <property type="component" value="Unassembled WGS sequence"/>
</dbReference>
<dbReference type="AlphaFoldDB" id="A0A6J5FHF1"/>
<keyword evidence="3" id="KW-1185">Reference proteome</keyword>
<organism evidence="2 3">
    <name type="scientific">Paraburkholderia caffeinitolerans</name>
    <dbReference type="NCBI Taxonomy" id="1723730"/>
    <lineage>
        <taxon>Bacteria</taxon>
        <taxon>Pseudomonadati</taxon>
        <taxon>Pseudomonadota</taxon>
        <taxon>Betaproteobacteria</taxon>
        <taxon>Burkholderiales</taxon>
        <taxon>Burkholderiaceae</taxon>
        <taxon>Paraburkholderia</taxon>
    </lineage>
</organism>
<evidence type="ECO:0008006" key="4">
    <source>
        <dbReference type="Google" id="ProtNLM"/>
    </source>
</evidence>
<name>A0A6J5FHF1_9BURK</name>
<feature type="chain" id="PRO_5026708990" description="Lipoprotein SmpA/OmlA domain-containing protein" evidence="1">
    <location>
        <begin position="25"/>
        <end position="121"/>
    </location>
</feature>
<evidence type="ECO:0000313" key="2">
    <source>
        <dbReference type="EMBL" id="CAB3779803.1"/>
    </source>
</evidence>
<reference evidence="2 3" key="1">
    <citation type="submission" date="2020-04" db="EMBL/GenBank/DDBJ databases">
        <authorList>
            <person name="De Canck E."/>
        </authorList>
    </citation>
    <scope>NUCLEOTIDE SEQUENCE [LARGE SCALE GENOMIC DNA]</scope>
    <source>
        <strain evidence="2 3">LMG 28688</strain>
    </source>
</reference>
<evidence type="ECO:0000313" key="3">
    <source>
        <dbReference type="Proteomes" id="UP000494119"/>
    </source>
</evidence>
<accession>A0A6J5FHF1</accession>
<protein>
    <recommendedName>
        <fullName evidence="4">Lipoprotein SmpA/OmlA domain-containing protein</fullName>
    </recommendedName>
</protein>
<gene>
    <name evidence="2" type="ORF">LMG28688_00929</name>
</gene>
<dbReference type="EMBL" id="CADIKL010000003">
    <property type="protein sequence ID" value="CAB3779803.1"/>
    <property type="molecule type" value="Genomic_DNA"/>
</dbReference>
<sequence length="121" mass="13034">MILWFEMNKLLYAMLVATVLGASACTSPTPAPDVTISSVTRGMTQTEVTKRIGPPDRIFGENGSECYQYALGDYGSVPFAVYFKQRAVSASARGKCDLALVRAAAGPAVAYHSSDYAVMRR</sequence>
<proteinExistence type="predicted"/>
<feature type="signal peptide" evidence="1">
    <location>
        <begin position="1"/>
        <end position="24"/>
    </location>
</feature>
<keyword evidence="1" id="KW-0732">Signal</keyword>